<gene>
    <name evidence="1" type="ORF">SDC9_94897</name>
</gene>
<reference evidence="1" key="1">
    <citation type="submission" date="2019-08" db="EMBL/GenBank/DDBJ databases">
        <authorList>
            <person name="Kucharzyk K."/>
            <person name="Murdoch R.W."/>
            <person name="Higgins S."/>
            <person name="Loffler F."/>
        </authorList>
    </citation>
    <scope>NUCLEOTIDE SEQUENCE</scope>
</reference>
<dbReference type="AlphaFoldDB" id="A0A645ABG5"/>
<accession>A0A645ABG5</accession>
<proteinExistence type="predicted"/>
<sequence length="291" mass="31441">MRQQVLLRRPHHAQEIAHDLDGLQGQRHDVGWHVLRPLAGLTHFVLELLDDLRRDDPQTPIEVELLRFGQPQLARAHPRQEQQPDAKLGLPAPGVVEPELLKELGQLGQVEIGVVGNRRLGLGHHVQVRGRVDFQPLGDHQGVAEQLVEPGADLLGDGERLALLDRRHDAHELGAANVVDRHLPQGGQNVLVENAQDLRERALAALLEFLAAMLDPGIKDVLEGVFACQPGRVPTLITFDLGINPPGEQGLGLVPLSAGLAQAEGGVATQGHALLLTQPVVAEHPRLAACG</sequence>
<organism evidence="1">
    <name type="scientific">bioreactor metagenome</name>
    <dbReference type="NCBI Taxonomy" id="1076179"/>
    <lineage>
        <taxon>unclassified sequences</taxon>
        <taxon>metagenomes</taxon>
        <taxon>ecological metagenomes</taxon>
    </lineage>
</organism>
<name>A0A645ABG5_9ZZZZ</name>
<dbReference type="EMBL" id="VSSQ01011982">
    <property type="protein sequence ID" value="MPM48173.1"/>
    <property type="molecule type" value="Genomic_DNA"/>
</dbReference>
<comment type="caution">
    <text evidence="1">The sequence shown here is derived from an EMBL/GenBank/DDBJ whole genome shotgun (WGS) entry which is preliminary data.</text>
</comment>
<evidence type="ECO:0000313" key="1">
    <source>
        <dbReference type="EMBL" id="MPM48173.1"/>
    </source>
</evidence>
<protein>
    <submittedName>
        <fullName evidence="1">Uncharacterized protein</fullName>
    </submittedName>
</protein>